<proteinExistence type="predicted"/>
<evidence type="ECO:0000256" key="1">
    <source>
        <dbReference type="SAM" id="MobiDB-lite"/>
    </source>
</evidence>
<evidence type="ECO:0000256" key="2">
    <source>
        <dbReference type="SAM" id="Phobius"/>
    </source>
</evidence>
<gene>
    <name evidence="3" type="ORF">Ssi02_49490</name>
</gene>
<accession>A0A919RJD4</accession>
<keyword evidence="2" id="KW-0812">Transmembrane</keyword>
<reference evidence="3" key="1">
    <citation type="submission" date="2021-01" db="EMBL/GenBank/DDBJ databases">
        <title>Whole genome shotgun sequence of Sinosporangium siamense NBRC 109515.</title>
        <authorList>
            <person name="Komaki H."/>
            <person name="Tamura T."/>
        </authorList>
    </citation>
    <scope>NUCLEOTIDE SEQUENCE</scope>
    <source>
        <strain evidence="3">NBRC 109515</strain>
    </source>
</reference>
<dbReference type="AlphaFoldDB" id="A0A919RJD4"/>
<dbReference type="RefSeq" id="WP_204029474.1">
    <property type="nucleotide sequence ID" value="NZ_BOOW01000030.1"/>
</dbReference>
<organism evidence="3 4">
    <name type="scientific">Sinosporangium siamense</name>
    <dbReference type="NCBI Taxonomy" id="1367973"/>
    <lineage>
        <taxon>Bacteria</taxon>
        <taxon>Bacillati</taxon>
        <taxon>Actinomycetota</taxon>
        <taxon>Actinomycetes</taxon>
        <taxon>Streptosporangiales</taxon>
        <taxon>Streptosporangiaceae</taxon>
        <taxon>Sinosporangium</taxon>
    </lineage>
</organism>
<feature type="region of interest" description="Disordered" evidence="1">
    <location>
        <begin position="386"/>
        <end position="430"/>
    </location>
</feature>
<keyword evidence="4" id="KW-1185">Reference proteome</keyword>
<evidence type="ECO:0000313" key="3">
    <source>
        <dbReference type="EMBL" id="GII94718.1"/>
    </source>
</evidence>
<protein>
    <recommendedName>
        <fullName evidence="5">CU044_5270 family protein</fullName>
    </recommendedName>
</protein>
<sequence>MDEADRHADPSAENEMAVIRRLLEASGPLPEATEAGRARLLSAIAGELAGETEAAAPGWIATRRRRTSRWRGVWALTAGAAAALLLTVTVTSSDSLLLLTPQATVSASAGPTARQVLLAAATAVAKSPGEGVYWRSRTVTGALVPDPSRRYVLRFSMEKQAWLTDTTGKRSWWIEHYLGAKPATPPDEYAWRAAGSPTRWHYPAVDGDKGSIVEPAGTWESGPREPEATALDTAGILLATPTTWAEVKALPGDPARLRSFLEARIRGQAAKGPRLNQTAEMEVRLQRSCMEILSGLPVSPEVRASAYQILASLPGIKADGEVVDPLGRTGQGLRYEVLRSDQSKVSDVRYVIDPESGMPLSSETTGIRELANGRTVEVGSYQAYVEMGWTDDKPELPESAQEEPAEKPQEESPSESQEEPAPEEPDLTIQ</sequence>
<dbReference type="Proteomes" id="UP000606172">
    <property type="component" value="Unassembled WGS sequence"/>
</dbReference>
<dbReference type="EMBL" id="BOOW01000030">
    <property type="protein sequence ID" value="GII94718.1"/>
    <property type="molecule type" value="Genomic_DNA"/>
</dbReference>
<keyword evidence="2" id="KW-1133">Transmembrane helix</keyword>
<dbReference type="NCBIfam" id="NF038083">
    <property type="entry name" value="CU044_5270_fam"/>
    <property type="match status" value="1"/>
</dbReference>
<name>A0A919RJD4_9ACTN</name>
<comment type="caution">
    <text evidence="3">The sequence shown here is derived from an EMBL/GenBank/DDBJ whole genome shotgun (WGS) entry which is preliminary data.</text>
</comment>
<dbReference type="InterPro" id="IPR047789">
    <property type="entry name" value="CU044_5270-like"/>
</dbReference>
<keyword evidence="2" id="KW-0472">Membrane</keyword>
<feature type="transmembrane region" description="Helical" evidence="2">
    <location>
        <begin position="73"/>
        <end position="92"/>
    </location>
</feature>
<evidence type="ECO:0008006" key="5">
    <source>
        <dbReference type="Google" id="ProtNLM"/>
    </source>
</evidence>
<feature type="compositionally biased region" description="Acidic residues" evidence="1">
    <location>
        <begin position="412"/>
        <end position="430"/>
    </location>
</feature>
<evidence type="ECO:0000313" key="4">
    <source>
        <dbReference type="Proteomes" id="UP000606172"/>
    </source>
</evidence>